<dbReference type="EMBL" id="HACM01009111">
    <property type="protein sequence ID" value="CRZ09553.1"/>
    <property type="molecule type" value="Transcribed_RNA"/>
</dbReference>
<dbReference type="AlphaFoldDB" id="A0A0H5R601"/>
<dbReference type="Pfam" id="PF06159">
    <property type="entry name" value="TRAPPC13_N"/>
    <property type="match status" value="1"/>
</dbReference>
<comment type="similarity">
    <text evidence="1">Belongs to the TRAPPC13 family.</text>
</comment>
<dbReference type="GO" id="GO:1990072">
    <property type="term" value="C:TRAPPIII protein complex"/>
    <property type="evidence" value="ECO:0007669"/>
    <property type="project" value="TreeGrafter"/>
</dbReference>
<accession>A0A0H5R601</accession>
<evidence type="ECO:0000259" key="2">
    <source>
        <dbReference type="Pfam" id="PF06159"/>
    </source>
</evidence>
<evidence type="ECO:0000259" key="3">
    <source>
        <dbReference type="Pfam" id="PF23643"/>
    </source>
</evidence>
<dbReference type="PANTHER" id="PTHR13134">
    <property type="entry name" value="TRAFFICKING PROTEIN PARTICLE COMPLEX SUBUNIT 13"/>
    <property type="match status" value="1"/>
</dbReference>
<name>A0A0H5R601_9EUKA</name>
<dbReference type="PANTHER" id="PTHR13134:SF3">
    <property type="entry name" value="TRAFFICKING PROTEIN PARTICLE COMPLEX SUBUNIT 13"/>
    <property type="match status" value="1"/>
</dbReference>
<evidence type="ECO:0000256" key="1">
    <source>
        <dbReference type="ARBA" id="ARBA00010785"/>
    </source>
</evidence>
<dbReference type="InterPro" id="IPR010378">
    <property type="entry name" value="TRAPPC13"/>
</dbReference>
<protein>
    <submittedName>
        <fullName evidence="4">Uncharacterized protein</fullName>
    </submittedName>
</protein>
<feature type="domain" description="Trafficking protein particle complex subunit 13 C-terminal" evidence="3">
    <location>
        <begin position="278"/>
        <end position="373"/>
    </location>
</feature>
<dbReference type="Pfam" id="PF23643">
    <property type="entry name" value="TRAPPC13_C"/>
    <property type="match status" value="1"/>
</dbReference>
<feature type="domain" description="Trafficking protein particle complex subunit 13 N-terminal" evidence="2">
    <location>
        <begin position="45"/>
        <end position="145"/>
    </location>
</feature>
<dbReference type="InterPro" id="IPR055428">
    <property type="entry name" value="TRAPPC13_C"/>
</dbReference>
<reference evidence="4" key="1">
    <citation type="submission" date="2015-04" db="EMBL/GenBank/DDBJ databases">
        <title>The genome sequence of the plant pathogenic Rhizarian Plasmodiophora brassicae reveals insights in its biotrophic life cycle and the origin of chitin synthesis.</title>
        <authorList>
            <person name="Schwelm A."/>
            <person name="Fogelqvist J."/>
            <person name="Knaust A."/>
            <person name="Julke S."/>
            <person name="Lilja T."/>
            <person name="Dhandapani V."/>
            <person name="Bonilla-Rosso G."/>
            <person name="Karlsson M."/>
            <person name="Shevchenko A."/>
            <person name="Choi S.R."/>
            <person name="Kim H.G."/>
            <person name="Park J.Y."/>
            <person name="Lim Y.P."/>
            <person name="Ludwig-Muller J."/>
            <person name="Dixelius C."/>
        </authorList>
    </citation>
    <scope>NUCLEOTIDE SEQUENCE</scope>
    <source>
        <tissue evidence="4">Potato root galls</tissue>
    </source>
</reference>
<evidence type="ECO:0000313" key="4">
    <source>
        <dbReference type="EMBL" id="CRZ09553.1"/>
    </source>
</evidence>
<organism evidence="4">
    <name type="scientific">Spongospora subterranea</name>
    <dbReference type="NCBI Taxonomy" id="70186"/>
    <lineage>
        <taxon>Eukaryota</taxon>
        <taxon>Sar</taxon>
        <taxon>Rhizaria</taxon>
        <taxon>Endomyxa</taxon>
        <taxon>Phytomyxea</taxon>
        <taxon>Plasmodiophorida</taxon>
        <taxon>Plasmodiophoridae</taxon>
        <taxon>Spongospora</taxon>
    </lineage>
</organism>
<sequence length="377" mass="41047">MSSTVPSPSPSPSNGAFSVRVRRLQSPDLALPRLSVSESSPDVALLSTDFGNVYTGETFRAFFIVAATETVKDVQVKLNMKSLAAEIVLLDSTVIETMNGNDTQEFIFAHEITSPGLYHMICHIDYTEIDSSSKTTFTRVFKFQVQSTFEISTTVSNISNTFLASIELTSLISSPVIVSSIDFIVDRDQDPGSTSSLVIDTSFDGDIIMNQSDKISCTSLLSWHCQGGYFNECIPIPLEGRFRIAWQQLSTGGGGTINSSIVKCFVPDHLYLYAVKAPARVGLETIFTVSLCCGNASEIGRSDLTLEFVNDRLSFLRPVGPLVKTIANLDSGERQVITVDLVGLAPGIHPLNGIRLHCSDSGQNFEFDNICQIEISL</sequence>
<dbReference type="InterPro" id="IPR055427">
    <property type="entry name" value="TRAPPC13_N"/>
</dbReference>
<proteinExistence type="inferred from homology"/>